<reference evidence="1" key="1">
    <citation type="submission" date="1999-11" db="EMBL/GenBank/DDBJ databases">
        <title>Genomic sequence for Arabidopsis thaliana BAC F20B24 from chromosome I.</title>
        <authorList>
            <person name="Shinn P."/>
            <person name="Brooks S."/>
            <person name="Buehler E."/>
            <person name="Chao Q."/>
            <person name="Johnson-Hopson C."/>
            <person name="Khan S."/>
            <person name="Kim C."/>
            <person name="Altafi H."/>
            <person name="Bei Q."/>
            <person name="Chin C."/>
            <person name="Chiou J."/>
            <person name="Choi E."/>
            <person name="Conn L."/>
            <person name="Conway A."/>
            <person name="Gonzales A."/>
            <person name="Hansen N."/>
            <person name="Howing B."/>
            <person name="Koo T."/>
            <person name="Lam B."/>
            <person name="Lee J."/>
            <person name="Lenz C."/>
            <person name="Li J."/>
            <person name="Liu A."/>
            <person name="Liu K."/>
            <person name="Liu S."/>
            <person name="Mukharsky N."/>
            <person name="Nguyen M."/>
            <person name="Palm C."/>
            <person name="Pham P."/>
            <person name="Sakano H."/>
            <person name="Schwartz J."/>
            <person name="Southwick A."/>
            <person name="Thaveri A."/>
            <person name="Toriumi M."/>
            <person name="Vaysberg M."/>
            <person name="Yu G."/>
            <person name="Federspiel N.A."/>
            <person name="Theologis A."/>
            <person name="Ecker J.R."/>
        </authorList>
    </citation>
    <scope>NUCLEOTIDE SEQUENCE</scope>
</reference>
<protein>
    <submittedName>
        <fullName evidence="1">F20B24.3</fullName>
    </submittedName>
</protein>
<proteinExistence type="predicted"/>
<evidence type="ECO:0000313" key="1">
    <source>
        <dbReference type="EMBL" id="AAF17653.1"/>
    </source>
</evidence>
<organism evidence="1">
    <name type="scientific">Arabidopsis thaliana</name>
    <name type="common">Mouse-ear cress</name>
    <dbReference type="NCBI Taxonomy" id="3702"/>
    <lineage>
        <taxon>Eukaryota</taxon>
        <taxon>Viridiplantae</taxon>
        <taxon>Streptophyta</taxon>
        <taxon>Embryophyta</taxon>
        <taxon>Tracheophyta</taxon>
        <taxon>Spermatophyta</taxon>
        <taxon>Magnoliopsida</taxon>
        <taxon>eudicotyledons</taxon>
        <taxon>Gunneridae</taxon>
        <taxon>Pentapetalae</taxon>
        <taxon>rosids</taxon>
        <taxon>malvids</taxon>
        <taxon>Brassicales</taxon>
        <taxon>Brassicaceae</taxon>
        <taxon>Camelineae</taxon>
        <taxon>Arabidopsis</taxon>
    </lineage>
</organism>
<accession>Q9SGZ0</accession>
<reference key="2">
    <citation type="journal article" date="2000" name="Nature">
        <title>Sequence and analysis of chromosome 1 of the plant Arabidopsis thaliana.</title>
        <authorList>
            <person name="Theologis A."/>
            <person name="Ecker J.R."/>
            <person name="Palm C.J."/>
            <person name="Federspiel N.A."/>
            <person name="Kaul S."/>
            <person name="White O."/>
            <person name="Alonso J."/>
            <person name="Altafi H."/>
            <person name="Araujo R."/>
            <person name="Bowman C.L."/>
            <person name="Brooks S.Y."/>
            <person name="Buehler E."/>
            <person name="Chan A."/>
            <person name="Chao Q."/>
            <person name="Chen H."/>
            <person name="Cheuk R.F."/>
            <person name="Chin C.W."/>
            <person name="Chung M.K."/>
            <person name="Conn L."/>
            <person name="Conway A.B."/>
            <person name="Conway A.R."/>
            <person name="Creasy T.H."/>
            <person name="Dewar K."/>
            <person name="Dunn P."/>
            <person name="Etgu P."/>
            <person name="Feldblyum T.V."/>
            <person name="Feng J."/>
            <person name="Fong B."/>
            <person name="Fujii C.Y."/>
            <person name="Gill J.E."/>
            <person name="Goldsmith A.D."/>
            <person name="Haas B."/>
            <person name="Hansen N.F."/>
            <person name="Hughes B."/>
            <person name="Huizar L."/>
            <person name="Hunter J.L."/>
            <person name="Jenkins J."/>
            <person name="Johnson-Hopson C."/>
            <person name="Khan S."/>
            <person name="Khaykin E."/>
            <person name="Kim C.J."/>
            <person name="Koo H.L."/>
            <person name="Kremenetskaia I."/>
            <person name="Kurtz D.B."/>
            <person name="Kwan A."/>
            <person name="Lam B."/>
            <person name="Langin-Hooper S."/>
            <person name="Lee A."/>
            <person name="Lee J.M."/>
            <person name="Lenz C.A."/>
            <person name="Li J.H."/>
            <person name="Li Y."/>
            <person name="Lin X."/>
            <person name="Liu S.X."/>
            <person name="Liu Z.A."/>
            <person name="Luros J.S."/>
            <person name="Maiti R."/>
            <person name="Marziali A."/>
            <person name="Militscher J."/>
            <person name="Miranda M."/>
            <person name="Nguyen M."/>
            <person name="Nierman W.C."/>
            <person name="Osborne B.I."/>
            <person name="Pai G."/>
            <person name="Peterson J."/>
            <person name="Pham P.K."/>
            <person name="Rizzo M."/>
            <person name="Rooney T."/>
            <person name="Rowley D."/>
            <person name="Sakano H."/>
            <person name="Salzberg S.L."/>
            <person name="Schwartz J.R."/>
            <person name="Shinn P."/>
            <person name="Southwick A.M."/>
            <person name="Sun H."/>
            <person name="Tallon L.J."/>
            <person name="Tambunga G."/>
            <person name="Toriumi M.J."/>
            <person name="Town C.D."/>
            <person name="Utterback T."/>
            <person name="Van Aken S."/>
            <person name="Vaysberg M."/>
            <person name="Vysotskaia V.S."/>
            <person name="Walker M."/>
            <person name="Wu D."/>
            <person name="Yu G."/>
            <person name="Fraser C.M."/>
            <person name="Venter J.C."/>
            <person name="Davis R.W."/>
        </authorList>
    </citation>
    <scope>NUCLEOTIDE SEQUENCE [LARGE SCALE GENOMIC DNA]</scope>
    <source>
        <strain>cv. Columbia</strain>
    </source>
</reference>
<reference evidence="1" key="3">
    <citation type="submission" date="2000-10" db="EMBL/GenBank/DDBJ databases">
        <authorList>
            <person name="Chao Q."/>
            <person name="Brooks S."/>
            <person name="Buehler E."/>
            <person name="Johnson-Hopson C."/>
            <person name="Khan S."/>
            <person name="Kim C."/>
            <person name="Shinn P."/>
            <person name="Altafi H."/>
            <person name="Bei B."/>
            <person name="Chin C."/>
            <person name="Chiou J."/>
            <person name="Choi E."/>
            <person name="Conn L."/>
            <person name="Conway A."/>
            <person name="Gonzalez A."/>
            <person name="Hansen N."/>
            <person name="Howing B."/>
            <person name="Koo T."/>
            <person name="Lam B."/>
            <person name="Lee J."/>
            <person name="Lenz C."/>
            <person name="Li J."/>
            <person name="Liu A."/>
            <person name="Liu J."/>
            <person name="Liu S."/>
            <person name="Mukharsky N."/>
            <person name="Nguyen M."/>
            <person name="Palm C."/>
            <person name="Pham P."/>
            <person name="Sakano H."/>
            <person name="Schwartz J."/>
            <person name="Southwick A."/>
            <person name="Thaveri A."/>
            <person name="Toriumi M."/>
            <person name="Vaysberg M."/>
            <person name="Yu G."/>
            <person name="Davis R."/>
            <person name="Federspiel N."/>
            <person name="Theologis A."/>
            <person name="Ecker J."/>
        </authorList>
    </citation>
    <scope>NUCLEOTIDE SEQUENCE</scope>
</reference>
<name>Q9SGZ0_ARATH</name>
<dbReference type="EMBL" id="AC009398">
    <property type="protein sequence ID" value="AAF17653.1"/>
    <property type="molecule type" value="Genomic_DNA"/>
</dbReference>
<dbReference type="AlphaFoldDB" id="Q9SGZ0"/>
<sequence length="91" mass="10459">MGFIRKKKASSFHIVECCYQNPYRYSTLFCFKSLYGRFQAHDSFLRTVKSKTSLFLTLSSLSTDVTVTSVTDLGTETRRRFTLLSFSLSGF</sequence>